<dbReference type="NCBIfam" id="TIGR02608">
    <property type="entry name" value="delta_60_rpt"/>
    <property type="match status" value="2"/>
</dbReference>
<evidence type="ECO:0000256" key="1">
    <source>
        <dbReference type="SAM" id="SignalP"/>
    </source>
</evidence>
<dbReference type="STRING" id="265719.SAMN04488509_106112"/>
<dbReference type="AlphaFoldDB" id="A0A1G6XBY1"/>
<dbReference type="SUPFAM" id="SSF69322">
    <property type="entry name" value="Tricorn protease domain 2"/>
    <property type="match status" value="1"/>
</dbReference>
<evidence type="ECO:0000313" key="2">
    <source>
        <dbReference type="EMBL" id="SDD74785.1"/>
    </source>
</evidence>
<dbReference type="Proteomes" id="UP000199603">
    <property type="component" value="Unassembled WGS sequence"/>
</dbReference>
<name>A0A1G6XBY1_9GAMM</name>
<feature type="chain" id="PRO_5011780998" evidence="1">
    <location>
        <begin position="29"/>
        <end position="581"/>
    </location>
</feature>
<accession>A0A1G6XBY1</accession>
<keyword evidence="1" id="KW-0732">Signal</keyword>
<keyword evidence="3" id="KW-1185">Reference proteome</keyword>
<evidence type="ECO:0000313" key="3">
    <source>
        <dbReference type="Proteomes" id="UP000199603"/>
    </source>
</evidence>
<feature type="signal peptide" evidence="1">
    <location>
        <begin position="1"/>
        <end position="28"/>
    </location>
</feature>
<dbReference type="EMBL" id="FNAG01000006">
    <property type="protein sequence ID" value="SDD74785.1"/>
    <property type="molecule type" value="Genomic_DNA"/>
</dbReference>
<dbReference type="RefSeq" id="WP_091242786.1">
    <property type="nucleotide sequence ID" value="NZ_FNAG01000006.1"/>
</dbReference>
<dbReference type="Gene3D" id="2.80.10.50">
    <property type="match status" value="2"/>
</dbReference>
<dbReference type="InterPro" id="IPR013431">
    <property type="entry name" value="Delta_60_rpt"/>
</dbReference>
<reference evidence="2 3" key="1">
    <citation type="submission" date="2016-10" db="EMBL/GenBank/DDBJ databases">
        <authorList>
            <person name="de Groot N.N."/>
        </authorList>
    </citation>
    <scope>NUCLEOTIDE SEQUENCE [LARGE SCALE GENOMIC DNA]</scope>
    <source>
        <strain evidence="2 3">DSM 16957</strain>
    </source>
</reference>
<dbReference type="OrthoDB" id="5948250at2"/>
<proteinExistence type="predicted"/>
<sequence length="581" mass="59931">MNLALRVLLRLTLSSLPLAALLPATAQAQFDPEGVQYLSPFGEANNALGAALAVHADGSYTVAGTAIQRGEVAPVYLLARRVAANGSPDPSFNFSLQHGAAINLGARSLLALPDGGVLLAYTLANPDSPSDSFTRVVKLDADGDPAPGFTPFVFDPTLGADEAHTLALQADGRILMAGSQPSLNGGGERLAVALRLDPNGSLDTSFASDGFFRQPGLPSPNQFQTFLPEPAFSGIGLLADGRIQLVGTASNFLTGQSELLMRRLRADGSVDPDFNGGEPRLYAHRRASNTGLRTVGSAADVSPEGVILVGGFSTAGGSNAPYLWQFDGNGQLMASASEELDNFHTVRDVQLLPNAGAVAVGSYTDASVSGALVAVYPQGVGFSGGFFGRFASSARDHSLSALAYLPDSAQLLGFGTGITEIGGLFSNRWVLTLDALPALDLLPSLPPTLRFEGVAPGAMVDSGALSLPGVSDFVRVPLRVRAGTLEVGGVDVDSPDETSPRLLWANSGGSPAALSLRLRHTAAPTLGVETVTRLQAGGVVRSHNHALTVGAIGELRMESLTGQGKAVFADGFEVEASPVAD</sequence>
<gene>
    <name evidence="2" type="ORF">SAMN04488509_106112</name>
</gene>
<protein>
    <submittedName>
        <fullName evidence="2">Delta-60 repeat domain-containing protein</fullName>
    </submittedName>
</protein>
<dbReference type="Pfam" id="PF17164">
    <property type="entry name" value="DUF5122"/>
    <property type="match status" value="3"/>
</dbReference>
<organism evidence="2 3">
    <name type="scientific">Aquimonas voraii</name>
    <dbReference type="NCBI Taxonomy" id="265719"/>
    <lineage>
        <taxon>Bacteria</taxon>
        <taxon>Pseudomonadati</taxon>
        <taxon>Pseudomonadota</taxon>
        <taxon>Gammaproteobacteria</taxon>
        <taxon>Lysobacterales</taxon>
        <taxon>Lysobacteraceae</taxon>
        <taxon>Aquimonas</taxon>
    </lineage>
</organism>